<keyword evidence="5 9" id="KW-0798">TonB box</keyword>
<accession>A0A2S1LGM2</accession>
<evidence type="ECO:0000256" key="2">
    <source>
        <dbReference type="ARBA" id="ARBA00022448"/>
    </source>
</evidence>
<dbReference type="InterPro" id="IPR008969">
    <property type="entry name" value="CarboxyPept-like_regulatory"/>
</dbReference>
<dbReference type="InterPro" id="IPR037066">
    <property type="entry name" value="Plug_dom_sf"/>
</dbReference>
<evidence type="ECO:0000256" key="5">
    <source>
        <dbReference type="ARBA" id="ARBA00023077"/>
    </source>
</evidence>
<feature type="signal peptide" evidence="10">
    <location>
        <begin position="1"/>
        <end position="18"/>
    </location>
</feature>
<dbReference type="SUPFAM" id="SSF49464">
    <property type="entry name" value="Carboxypeptidase regulatory domain-like"/>
    <property type="match status" value="1"/>
</dbReference>
<evidence type="ECO:0000313" key="14">
    <source>
        <dbReference type="Proteomes" id="UP000244527"/>
    </source>
</evidence>
<dbReference type="InterPro" id="IPR023996">
    <property type="entry name" value="TonB-dep_OMP_SusC/RagA"/>
</dbReference>
<dbReference type="SUPFAM" id="SSF56935">
    <property type="entry name" value="Porins"/>
    <property type="match status" value="1"/>
</dbReference>
<evidence type="ECO:0000259" key="12">
    <source>
        <dbReference type="Pfam" id="PF07715"/>
    </source>
</evidence>
<evidence type="ECO:0000256" key="7">
    <source>
        <dbReference type="ARBA" id="ARBA00023237"/>
    </source>
</evidence>
<dbReference type="NCBIfam" id="TIGR04057">
    <property type="entry name" value="SusC_RagA_signa"/>
    <property type="match status" value="1"/>
</dbReference>
<protein>
    <recommendedName>
        <fullName evidence="15">SusC/RagA family TonB-linked outer membrane protein</fullName>
    </recommendedName>
</protein>
<evidence type="ECO:0000256" key="8">
    <source>
        <dbReference type="PROSITE-ProRule" id="PRU01360"/>
    </source>
</evidence>
<comment type="similarity">
    <text evidence="8 9">Belongs to the TonB-dependent receptor family.</text>
</comment>
<reference evidence="13 14" key="1">
    <citation type="submission" date="2017-04" db="EMBL/GenBank/DDBJ databases">
        <title>Compelte genome sequence of WV33.</title>
        <authorList>
            <person name="Lee P.C."/>
        </authorList>
    </citation>
    <scope>NUCLEOTIDE SEQUENCE [LARGE SCALE GENOMIC DNA]</scope>
    <source>
        <strain evidence="13 14">WV33</strain>
    </source>
</reference>
<dbReference type="Pfam" id="PF07715">
    <property type="entry name" value="Plug"/>
    <property type="match status" value="1"/>
</dbReference>
<evidence type="ECO:0000256" key="3">
    <source>
        <dbReference type="ARBA" id="ARBA00022452"/>
    </source>
</evidence>
<keyword evidence="6 8" id="KW-0472">Membrane</keyword>
<dbReference type="Gene3D" id="2.170.130.10">
    <property type="entry name" value="TonB-dependent receptor, plug domain"/>
    <property type="match status" value="1"/>
</dbReference>
<evidence type="ECO:0000259" key="11">
    <source>
        <dbReference type="Pfam" id="PF00593"/>
    </source>
</evidence>
<dbReference type="Pfam" id="PF13715">
    <property type="entry name" value="CarbopepD_reg_2"/>
    <property type="match status" value="1"/>
</dbReference>
<dbReference type="PROSITE" id="PS52016">
    <property type="entry name" value="TONB_DEPENDENT_REC_3"/>
    <property type="match status" value="1"/>
</dbReference>
<sequence length="1081" mass="118243">MKKTILMFLLVFSSIMSAQTATIKVSGKVLDNTGMSIPNATVTVDGKSTVTDFDGKYVILANSAKSVLKFSYLGFETKSVAVGKSTTINVSLAEASNQLNEIVVVGYGTMKKSNVTSSVSSYKNEKMDQLPVSRVDQALQGKIAGVQILNTSSAAGEAPTIRIRGQSSINASPNPLVVVDGQPIEDGLSSLNMADVQEVSVLKDASSAAIYGSRGANGVILVTTKSGSNKKTTYSFNNSVGYKSAYKLYDIQSTSDYVKQLYTEKALKEADPLWTGGSTSVATGFQKSYIFEQKFLNGQGVDYQDEFMRTGTFRNIGLSASGGGKGFSYRVSGAYNGDESMMKNSNYEKYQFRLKTNIDLNNKVSIGVNIAPTYSKTKRPANDYRDYYRFPSFIPTTFNAETLAFVQQAGAYPNLKVGDYVNPQYFYGLVFPNYELPDGSMYTSTSTTNPWTTSSINPLKVLNLQDDTQDDFRIQSVFDLTYKITKSLTFKTTASAYLKYSDRMQWVGTNANAETNSNFAVYSRNNSKDLLTENTLNYTKEYKKHSFNALAGFSAQKTEFYTSVFQGNNYPNENIRTFNSAGSITLSNNLSSSAAGEIKNSTALLSYYGRLVYSYNDFLNLTATVRTDGASQFGPGNKWGTFSSISAGANLAKLEFIASSKVINKLNFRAAYGQTGNNRTDNLGGNNAYNPYLNTLTNTPYSNSISANYVSGTGNGVVANGQATPSDTGANPDLTWETTVSANLGFDLSLLRNRINLSLDFYESNTDKLLLQTNTQLFSGTALSWSNVGSLQNRGHEIELSTTNIKTKDFKWTTSANYASNRLKLTDFGGLAETPQTGERGEQYITKVGSPLVQFYGYKTDGIWLSQDDINKSGFTASNVSVGTLTPGGLKLVDVNGDGKITTDDRTVIGDPYADFTWGITNSFDYKGIDLSLGFQGVQGIQMYEGDTGYTEVKRQVLNYTANHWISPSNPGDGKTPYETNGGLQWVQTDYGIDDASYIALREITLGYSLDKDWVKKVGLNQFRVYFTAQNLLYLSSKSFRGINPESRKSGGTYSNPLITGYDRGGYPVPKTLVFGFDVKF</sequence>
<keyword evidence="10" id="KW-0732">Signal</keyword>
<evidence type="ECO:0008006" key="15">
    <source>
        <dbReference type="Google" id="ProtNLM"/>
    </source>
</evidence>
<dbReference type="InterPro" id="IPR039426">
    <property type="entry name" value="TonB-dep_rcpt-like"/>
</dbReference>
<keyword evidence="4 8" id="KW-0812">Transmembrane</keyword>
<keyword evidence="14" id="KW-1185">Reference proteome</keyword>
<dbReference type="GO" id="GO:0009279">
    <property type="term" value="C:cell outer membrane"/>
    <property type="evidence" value="ECO:0007669"/>
    <property type="project" value="UniProtKB-SubCell"/>
</dbReference>
<evidence type="ECO:0000256" key="1">
    <source>
        <dbReference type="ARBA" id="ARBA00004571"/>
    </source>
</evidence>
<name>A0A2S1LGM2_9FLAO</name>
<keyword evidence="2 8" id="KW-0813">Transport</keyword>
<dbReference type="Proteomes" id="UP000244527">
    <property type="component" value="Chromosome"/>
</dbReference>
<keyword evidence="3 8" id="KW-1134">Transmembrane beta strand</keyword>
<dbReference type="AlphaFoldDB" id="A0A2S1LGM2"/>
<feature type="domain" description="TonB-dependent receptor-like beta-barrel" evidence="11">
    <location>
        <begin position="446"/>
        <end position="826"/>
    </location>
</feature>
<evidence type="ECO:0000256" key="6">
    <source>
        <dbReference type="ARBA" id="ARBA00023136"/>
    </source>
</evidence>
<dbReference type="InterPro" id="IPR036942">
    <property type="entry name" value="Beta-barrel_TonB_sf"/>
</dbReference>
<dbReference type="NCBIfam" id="TIGR04056">
    <property type="entry name" value="OMP_RagA_SusC"/>
    <property type="match status" value="1"/>
</dbReference>
<feature type="chain" id="PRO_5015502645" description="SusC/RagA family TonB-linked outer membrane protein" evidence="10">
    <location>
        <begin position="19"/>
        <end position="1081"/>
    </location>
</feature>
<organism evidence="13 14">
    <name type="scientific">Flavobacterium faecale</name>
    <dbReference type="NCBI Taxonomy" id="1355330"/>
    <lineage>
        <taxon>Bacteria</taxon>
        <taxon>Pseudomonadati</taxon>
        <taxon>Bacteroidota</taxon>
        <taxon>Flavobacteriia</taxon>
        <taxon>Flavobacteriales</taxon>
        <taxon>Flavobacteriaceae</taxon>
        <taxon>Flavobacterium</taxon>
    </lineage>
</organism>
<dbReference type="RefSeq" id="WP_108741837.1">
    <property type="nucleotide sequence ID" value="NZ_CP020918.1"/>
</dbReference>
<dbReference type="Gene3D" id="2.60.40.1120">
    <property type="entry name" value="Carboxypeptidase-like, regulatory domain"/>
    <property type="match status" value="1"/>
</dbReference>
<comment type="subcellular location">
    <subcellularLocation>
        <location evidence="1 8">Cell outer membrane</location>
        <topology evidence="1 8">Multi-pass membrane protein</topology>
    </subcellularLocation>
</comment>
<keyword evidence="7 8" id="KW-0998">Cell outer membrane</keyword>
<proteinExistence type="inferred from homology"/>
<evidence type="ECO:0000256" key="10">
    <source>
        <dbReference type="SAM" id="SignalP"/>
    </source>
</evidence>
<dbReference type="Pfam" id="PF00593">
    <property type="entry name" value="TonB_dep_Rec_b-barrel"/>
    <property type="match status" value="1"/>
</dbReference>
<dbReference type="KEGG" id="ffa:FFWV33_16060"/>
<dbReference type="OrthoDB" id="9768177at2"/>
<dbReference type="InterPro" id="IPR000531">
    <property type="entry name" value="Beta-barrel_TonB"/>
</dbReference>
<gene>
    <name evidence="13" type="ORF">FFWV33_16060</name>
</gene>
<feature type="domain" description="TonB-dependent receptor plug" evidence="12">
    <location>
        <begin position="112"/>
        <end position="219"/>
    </location>
</feature>
<dbReference type="InterPro" id="IPR012910">
    <property type="entry name" value="Plug_dom"/>
</dbReference>
<evidence type="ECO:0000256" key="4">
    <source>
        <dbReference type="ARBA" id="ARBA00022692"/>
    </source>
</evidence>
<dbReference type="InterPro" id="IPR023997">
    <property type="entry name" value="TonB-dep_OMP_SusC/RagA_CS"/>
</dbReference>
<evidence type="ECO:0000313" key="13">
    <source>
        <dbReference type="EMBL" id="AWG22932.1"/>
    </source>
</evidence>
<dbReference type="EMBL" id="CP020918">
    <property type="protein sequence ID" value="AWG22932.1"/>
    <property type="molecule type" value="Genomic_DNA"/>
</dbReference>
<evidence type="ECO:0000256" key="9">
    <source>
        <dbReference type="RuleBase" id="RU003357"/>
    </source>
</evidence>
<dbReference type="Gene3D" id="2.40.170.20">
    <property type="entry name" value="TonB-dependent receptor, beta-barrel domain"/>
    <property type="match status" value="1"/>
</dbReference>